<dbReference type="EMBL" id="CYGX02000095">
    <property type="protein sequence ID" value="SIT48303.1"/>
    <property type="molecule type" value="Genomic_DNA"/>
</dbReference>
<dbReference type="RefSeq" id="WP_159444631.1">
    <property type="nucleotide sequence ID" value="NZ_CYGX02000095.1"/>
</dbReference>
<organism evidence="1 2">
    <name type="scientific">Paraburkholderia ribeironis</name>
    <dbReference type="NCBI Taxonomy" id="1247936"/>
    <lineage>
        <taxon>Bacteria</taxon>
        <taxon>Pseudomonadati</taxon>
        <taxon>Pseudomonadota</taxon>
        <taxon>Betaproteobacteria</taxon>
        <taxon>Burkholderiales</taxon>
        <taxon>Burkholderiaceae</taxon>
        <taxon>Paraburkholderia</taxon>
    </lineage>
</organism>
<evidence type="ECO:0000313" key="1">
    <source>
        <dbReference type="EMBL" id="SIT48303.1"/>
    </source>
</evidence>
<name>A0A1N7SLL9_9BURK</name>
<dbReference type="Proteomes" id="UP000187012">
    <property type="component" value="Unassembled WGS sequence"/>
</dbReference>
<accession>A0A1N7SLL9</accession>
<reference evidence="1 2" key="1">
    <citation type="submission" date="2016-12" db="EMBL/GenBank/DDBJ databases">
        <authorList>
            <person name="Song W.-J."/>
            <person name="Kurnit D.M."/>
        </authorList>
    </citation>
    <scope>NUCLEOTIDE SEQUENCE [LARGE SCALE GENOMIC DNA]</scope>
    <source>
        <strain evidence="1 2">STM7296</strain>
    </source>
</reference>
<dbReference type="STRING" id="1247936.BN2475_950077"/>
<proteinExistence type="predicted"/>
<protein>
    <submittedName>
        <fullName evidence="1">Uncharacterized protein</fullName>
    </submittedName>
</protein>
<gene>
    <name evidence="1" type="ORF">BN2475_950077</name>
</gene>
<evidence type="ECO:0000313" key="2">
    <source>
        <dbReference type="Proteomes" id="UP000187012"/>
    </source>
</evidence>
<dbReference type="AlphaFoldDB" id="A0A1N7SLL9"/>
<keyword evidence="2" id="KW-1185">Reference proteome</keyword>
<sequence>MEQPRRLAIESGLRVGMRVGMWVGMWVGLRVGPRRGIVDDARCGRPLVARLNTARSE</sequence>